<feature type="compositionally biased region" description="Low complexity" evidence="2">
    <location>
        <begin position="212"/>
        <end position="232"/>
    </location>
</feature>
<evidence type="ECO:0000256" key="2">
    <source>
        <dbReference type="SAM" id="MobiDB-lite"/>
    </source>
</evidence>
<keyword evidence="3" id="KW-1133">Transmembrane helix</keyword>
<dbReference type="STRING" id="530564.Psta_2842"/>
<gene>
    <name evidence="4" type="ordered locus">Psta_2842</name>
</gene>
<organism evidence="4 5">
    <name type="scientific">Pirellula staleyi (strain ATCC 27377 / DSM 6068 / ICPB 4128)</name>
    <name type="common">Pirella staleyi</name>
    <dbReference type="NCBI Taxonomy" id="530564"/>
    <lineage>
        <taxon>Bacteria</taxon>
        <taxon>Pseudomonadati</taxon>
        <taxon>Planctomycetota</taxon>
        <taxon>Planctomycetia</taxon>
        <taxon>Pirellulales</taxon>
        <taxon>Pirellulaceae</taxon>
        <taxon>Pirellula</taxon>
    </lineage>
</organism>
<keyword evidence="3" id="KW-0472">Membrane</keyword>
<dbReference type="AlphaFoldDB" id="D2R7T2"/>
<evidence type="ECO:0000256" key="3">
    <source>
        <dbReference type="SAM" id="Phobius"/>
    </source>
</evidence>
<dbReference type="EMBL" id="CP001848">
    <property type="protein sequence ID" value="ADB17508.1"/>
    <property type="molecule type" value="Genomic_DNA"/>
</dbReference>
<accession>D2R7T2</accession>
<feature type="coiled-coil region" evidence="1">
    <location>
        <begin position="114"/>
        <end position="141"/>
    </location>
</feature>
<dbReference type="Proteomes" id="UP000001887">
    <property type="component" value="Chromosome"/>
</dbReference>
<feature type="compositionally biased region" description="Basic and acidic residues" evidence="2">
    <location>
        <begin position="300"/>
        <end position="315"/>
    </location>
</feature>
<feature type="compositionally biased region" description="Low complexity" evidence="2">
    <location>
        <begin position="316"/>
        <end position="327"/>
    </location>
</feature>
<evidence type="ECO:0000313" key="4">
    <source>
        <dbReference type="EMBL" id="ADB17508.1"/>
    </source>
</evidence>
<proteinExistence type="predicted"/>
<feature type="transmembrane region" description="Helical" evidence="3">
    <location>
        <begin position="27"/>
        <end position="49"/>
    </location>
</feature>
<sequence length="327" mass="34101">MNQKRQQLQHNTLGDMIAEKMAAAEPYAAQIFVGTLVGLAILGGIIWYASLPDTLSARAWDSYMAALGDRESEVAMAKLAENEEFKSTTASIWAKLSVGEIALRRGSEMLFRDRKDAGDNLKTAEEAFRDVESRASDAEIKARAQLGLAKVLEVTNKPEEAKKYFEIVAESKKGTTLGDLAAAGVKRMSNPSNVAVLAWFAEQSPRLPSPMPGSSGMGPSPSLPSDLPGRPDIGLPTDFGSPSPVGPELPSLPSLGDTPATDSPAAPAPEAPASEAPAAEAPAPEAPAAGEKPIEPAPAAEEKPAAEPAAEEKPAESPASEAPAESK</sequence>
<feature type="compositionally biased region" description="Low complexity" evidence="2">
    <location>
        <begin position="271"/>
        <end position="291"/>
    </location>
</feature>
<evidence type="ECO:0000313" key="5">
    <source>
        <dbReference type="Proteomes" id="UP000001887"/>
    </source>
</evidence>
<feature type="region of interest" description="Disordered" evidence="2">
    <location>
        <begin position="207"/>
        <end position="327"/>
    </location>
</feature>
<dbReference type="eggNOG" id="COG2976">
    <property type="taxonomic scope" value="Bacteria"/>
</dbReference>
<name>D2R7T2_PIRSD</name>
<dbReference type="KEGG" id="psl:Psta_2842"/>
<reference evidence="4 5" key="1">
    <citation type="journal article" date="2009" name="Stand. Genomic Sci.">
        <title>Complete genome sequence of Pirellula staleyi type strain (ATCC 27377).</title>
        <authorList>
            <person name="Clum A."/>
            <person name="Tindall B.J."/>
            <person name="Sikorski J."/>
            <person name="Ivanova N."/>
            <person name="Mavrommatis K."/>
            <person name="Lucas S."/>
            <person name="Glavina del Rio T."/>
            <person name="Nolan M."/>
            <person name="Chen F."/>
            <person name="Tice H."/>
            <person name="Pitluck S."/>
            <person name="Cheng J.F."/>
            <person name="Chertkov O."/>
            <person name="Brettin T."/>
            <person name="Han C."/>
            <person name="Detter J.C."/>
            <person name="Kuske C."/>
            <person name="Bruce D."/>
            <person name="Goodwin L."/>
            <person name="Ovchinikova G."/>
            <person name="Pati A."/>
            <person name="Mikhailova N."/>
            <person name="Chen A."/>
            <person name="Palaniappan K."/>
            <person name="Land M."/>
            <person name="Hauser L."/>
            <person name="Chang Y.J."/>
            <person name="Jeffries C.D."/>
            <person name="Chain P."/>
            <person name="Rohde M."/>
            <person name="Goker M."/>
            <person name="Bristow J."/>
            <person name="Eisen J.A."/>
            <person name="Markowitz V."/>
            <person name="Hugenholtz P."/>
            <person name="Kyrpides N.C."/>
            <person name="Klenk H.P."/>
            <person name="Lapidus A."/>
        </authorList>
    </citation>
    <scope>NUCLEOTIDE SEQUENCE [LARGE SCALE GENOMIC DNA]</scope>
    <source>
        <strain evidence="5">ATCC 27377 / DSM 6068 / ICPB 4128</strain>
    </source>
</reference>
<keyword evidence="5" id="KW-1185">Reference proteome</keyword>
<protein>
    <recommendedName>
        <fullName evidence="6">Tetratricopeptide repeat-like domain-containing protein</fullName>
    </recommendedName>
</protein>
<keyword evidence="1" id="KW-0175">Coiled coil</keyword>
<evidence type="ECO:0000256" key="1">
    <source>
        <dbReference type="SAM" id="Coils"/>
    </source>
</evidence>
<keyword evidence="3" id="KW-0812">Transmembrane</keyword>
<evidence type="ECO:0008006" key="6">
    <source>
        <dbReference type="Google" id="ProtNLM"/>
    </source>
</evidence>
<dbReference type="HOGENOM" id="CLU_849538_0_0_0"/>